<evidence type="ECO:0000313" key="1">
    <source>
        <dbReference type="EMBL" id="QOX64898.1"/>
    </source>
</evidence>
<gene>
    <name evidence="1" type="ORF">FRZ06_16865</name>
</gene>
<reference evidence="1" key="1">
    <citation type="submission" date="2019-08" db="EMBL/GenBank/DDBJ databases">
        <title>Genome sequence of Clostridiales bacterium MT110.</title>
        <authorList>
            <person name="Cao J."/>
        </authorList>
    </citation>
    <scope>NUCLEOTIDE SEQUENCE</scope>
    <source>
        <strain evidence="1">MT110</strain>
    </source>
</reference>
<dbReference type="EMBL" id="CP042469">
    <property type="protein sequence ID" value="QOX64898.1"/>
    <property type="molecule type" value="Genomic_DNA"/>
</dbReference>
<organism evidence="1 2">
    <name type="scientific">Anoxybacterium hadale</name>
    <dbReference type="NCBI Taxonomy" id="3408580"/>
    <lineage>
        <taxon>Bacteria</taxon>
        <taxon>Bacillati</taxon>
        <taxon>Bacillota</taxon>
        <taxon>Clostridia</taxon>
        <taxon>Peptostreptococcales</taxon>
        <taxon>Anaerovoracaceae</taxon>
        <taxon>Anoxybacterium</taxon>
    </lineage>
</organism>
<dbReference type="Proteomes" id="UP000594014">
    <property type="component" value="Chromosome"/>
</dbReference>
<accession>A0ACD1AEE9</accession>
<sequence length="438" mass="48575">MQPQEIPLACMHSNKGTGIDLKLFALLDPCGMKAERFLGGTVMKKYLIILIFMAMVFSVPAAVSAETYTETVVTGLGSGYYMAWGTFSEGMCAFSDGEKYGYVNSDGKVAIDCKLSLVAYGFASSEFSEGVARTVINDKICFIDKSGKTVLATNYSYSANANQYSWSDTMNWGIAAFHEGRACVVGDNGKWGFIDKTGNAITDFLFTIGAKFENGKAYVSYEGGGSNLIDLNGNKLFPRDYGRIDEKEDGSWYCYDLTFHPEIEVGTFFGTAYDTNSYDVYDANCTYIKTVKVDKKYETPDRIDFLRAIHQYGFDQNRYSYAYEVGNGLVLAELKEFDEDGNYRVLIDIATKKELAIPPFVTAEEFNDDGICVIGRRCPENNVSYIKIGAIDMKGNLLVPFNYLGSSWAKKFNNGFLLAQRASDHKLVVVKLAGAKSY</sequence>
<name>A0ACD1AEE9_9FIRM</name>
<keyword evidence="2" id="KW-1185">Reference proteome</keyword>
<protein>
    <submittedName>
        <fullName evidence="1">WG repeat-containing protein</fullName>
    </submittedName>
</protein>
<proteinExistence type="predicted"/>
<evidence type="ECO:0000313" key="2">
    <source>
        <dbReference type="Proteomes" id="UP000594014"/>
    </source>
</evidence>